<dbReference type="EMBL" id="CP022603">
    <property type="protein sequence ID" value="ASV84461.1"/>
    <property type="molecule type" value="Genomic_DNA"/>
</dbReference>
<proteinExistence type="predicted"/>
<dbReference type="Proteomes" id="UP000215256">
    <property type="component" value="Chromosome 2"/>
</dbReference>
<protein>
    <submittedName>
        <fullName evidence="1">Uncharacterized protein</fullName>
    </submittedName>
</protein>
<dbReference type="KEGG" id="och:CES85_5255"/>
<name>A0A248UDJ1_9HYPH</name>
<gene>
    <name evidence="1" type="ORF">CES85_5255</name>
</gene>
<dbReference type="AlphaFoldDB" id="A0A248UDJ1"/>
<accession>A0A248UDJ1</accession>
<sequence length="100" mass="11311">MFNARPDHVFLLNSKRYYLSCCLTDLTRLLLLTVAVNTLVNLTSLFRYALRPPLNLSCSLTETQQGTIEACSGPARFARIWSCQKNMRQSTTEDALPGRI</sequence>
<evidence type="ECO:0000313" key="2">
    <source>
        <dbReference type="Proteomes" id="UP000215256"/>
    </source>
</evidence>
<organism evidence="1 2">
    <name type="scientific">Ochrobactrum quorumnocens</name>
    <dbReference type="NCBI Taxonomy" id="271865"/>
    <lineage>
        <taxon>Bacteria</taxon>
        <taxon>Pseudomonadati</taxon>
        <taxon>Pseudomonadota</taxon>
        <taxon>Alphaproteobacteria</taxon>
        <taxon>Hyphomicrobiales</taxon>
        <taxon>Brucellaceae</taxon>
        <taxon>Brucella/Ochrobactrum group</taxon>
        <taxon>Ochrobactrum</taxon>
    </lineage>
</organism>
<evidence type="ECO:0000313" key="1">
    <source>
        <dbReference type="EMBL" id="ASV84461.1"/>
    </source>
</evidence>
<reference evidence="1 2" key="1">
    <citation type="submission" date="2017-07" db="EMBL/GenBank/DDBJ databases">
        <title>Phylogenetic study on the rhizospheric bacterium Ochrobactrum sp. A44.</title>
        <authorList>
            <person name="Krzyzanowska D.M."/>
            <person name="Ossowicki A."/>
            <person name="Rajewska M."/>
            <person name="Maciag T."/>
            <person name="Kaczynski Z."/>
            <person name="Czerwicka M."/>
            <person name="Jafra S."/>
        </authorList>
    </citation>
    <scope>NUCLEOTIDE SEQUENCE [LARGE SCALE GENOMIC DNA]</scope>
    <source>
        <strain evidence="1 2">A44</strain>
    </source>
</reference>